<dbReference type="EMBL" id="AMZH03012398">
    <property type="protein sequence ID" value="RRT51096.1"/>
    <property type="molecule type" value="Genomic_DNA"/>
</dbReference>
<protein>
    <submittedName>
        <fullName evidence="2">Uncharacterized protein</fullName>
    </submittedName>
</protein>
<gene>
    <name evidence="2" type="ORF">B296_00041785</name>
</gene>
<evidence type="ECO:0000313" key="3">
    <source>
        <dbReference type="Proteomes" id="UP000287651"/>
    </source>
</evidence>
<feature type="compositionally biased region" description="Low complexity" evidence="1">
    <location>
        <begin position="1"/>
        <end position="29"/>
    </location>
</feature>
<dbReference type="AlphaFoldDB" id="A0A426YHE6"/>
<reference evidence="2 3" key="1">
    <citation type="journal article" date="2014" name="Agronomy (Basel)">
        <title>A Draft Genome Sequence for Ensete ventricosum, the Drought-Tolerant Tree Against Hunger.</title>
        <authorList>
            <person name="Harrison J."/>
            <person name="Moore K.A."/>
            <person name="Paszkiewicz K."/>
            <person name="Jones T."/>
            <person name="Grant M."/>
            <person name="Ambacheew D."/>
            <person name="Muzemil S."/>
            <person name="Studholme D.J."/>
        </authorList>
    </citation>
    <scope>NUCLEOTIDE SEQUENCE [LARGE SCALE GENOMIC DNA]</scope>
</reference>
<name>A0A426YHE6_ENSVE</name>
<proteinExistence type="predicted"/>
<evidence type="ECO:0000256" key="1">
    <source>
        <dbReference type="SAM" id="MobiDB-lite"/>
    </source>
</evidence>
<organism evidence="2 3">
    <name type="scientific">Ensete ventricosum</name>
    <name type="common">Abyssinian banana</name>
    <name type="synonym">Musa ensete</name>
    <dbReference type="NCBI Taxonomy" id="4639"/>
    <lineage>
        <taxon>Eukaryota</taxon>
        <taxon>Viridiplantae</taxon>
        <taxon>Streptophyta</taxon>
        <taxon>Embryophyta</taxon>
        <taxon>Tracheophyta</taxon>
        <taxon>Spermatophyta</taxon>
        <taxon>Magnoliopsida</taxon>
        <taxon>Liliopsida</taxon>
        <taxon>Zingiberales</taxon>
        <taxon>Musaceae</taxon>
        <taxon>Ensete</taxon>
    </lineage>
</organism>
<dbReference type="Proteomes" id="UP000287651">
    <property type="component" value="Unassembled WGS sequence"/>
</dbReference>
<evidence type="ECO:0000313" key="2">
    <source>
        <dbReference type="EMBL" id="RRT51096.1"/>
    </source>
</evidence>
<comment type="caution">
    <text evidence="2">The sequence shown here is derived from an EMBL/GenBank/DDBJ whole genome shotgun (WGS) entry which is preliminary data.</text>
</comment>
<feature type="region of interest" description="Disordered" evidence="1">
    <location>
        <begin position="1"/>
        <end position="56"/>
    </location>
</feature>
<sequence>MSAPSPTTTRANASSSSAASRLRPRSTSSVHSCPPPTVRLKRPPSSSAGPLGGDFGGCGAHHLPPYRCPPPAVKEPSNNLNGRMTVIQLVAAGIAGVGADLSVDVTLRKLYVANVSAGIFADRFRARMARWRDR</sequence>
<accession>A0A426YHE6</accession>